<feature type="compositionally biased region" description="Polar residues" evidence="1">
    <location>
        <begin position="539"/>
        <end position="560"/>
    </location>
</feature>
<feature type="compositionally biased region" description="Polar residues" evidence="1">
    <location>
        <begin position="693"/>
        <end position="705"/>
    </location>
</feature>
<evidence type="ECO:0000313" key="3">
    <source>
        <dbReference type="Proteomes" id="UP001445076"/>
    </source>
</evidence>
<dbReference type="Proteomes" id="UP001445076">
    <property type="component" value="Unassembled WGS sequence"/>
</dbReference>
<feature type="compositionally biased region" description="Polar residues" evidence="1">
    <location>
        <begin position="463"/>
        <end position="486"/>
    </location>
</feature>
<comment type="caution">
    <text evidence="2">The sequence shown here is derived from an EMBL/GenBank/DDBJ whole genome shotgun (WGS) entry which is preliminary data.</text>
</comment>
<feature type="region of interest" description="Disordered" evidence="1">
    <location>
        <begin position="817"/>
        <end position="846"/>
    </location>
</feature>
<evidence type="ECO:0000256" key="1">
    <source>
        <dbReference type="SAM" id="MobiDB-lite"/>
    </source>
</evidence>
<reference evidence="2 3" key="1">
    <citation type="journal article" date="2024" name="BMC Genomics">
        <title>Genome assembly of redclaw crayfish (Cherax quadricarinatus) provides insights into its immune adaptation and hypoxia tolerance.</title>
        <authorList>
            <person name="Liu Z."/>
            <person name="Zheng J."/>
            <person name="Li H."/>
            <person name="Fang K."/>
            <person name="Wang S."/>
            <person name="He J."/>
            <person name="Zhou D."/>
            <person name="Weng S."/>
            <person name="Chi M."/>
            <person name="Gu Z."/>
            <person name="He J."/>
            <person name="Li F."/>
            <person name="Wang M."/>
        </authorList>
    </citation>
    <scope>NUCLEOTIDE SEQUENCE [LARGE SCALE GENOMIC DNA]</scope>
    <source>
        <strain evidence="2">ZL_2023a</strain>
    </source>
</reference>
<dbReference type="AlphaFoldDB" id="A0AAW0Y5C8"/>
<gene>
    <name evidence="2" type="ORF">OTU49_016851</name>
</gene>
<feature type="compositionally biased region" description="Polar residues" evidence="1">
    <location>
        <begin position="580"/>
        <end position="618"/>
    </location>
</feature>
<name>A0AAW0Y5C8_CHEQU</name>
<keyword evidence="3" id="KW-1185">Reference proteome</keyword>
<organism evidence="2 3">
    <name type="scientific">Cherax quadricarinatus</name>
    <name type="common">Australian red claw crayfish</name>
    <dbReference type="NCBI Taxonomy" id="27406"/>
    <lineage>
        <taxon>Eukaryota</taxon>
        <taxon>Metazoa</taxon>
        <taxon>Ecdysozoa</taxon>
        <taxon>Arthropoda</taxon>
        <taxon>Crustacea</taxon>
        <taxon>Multicrustacea</taxon>
        <taxon>Malacostraca</taxon>
        <taxon>Eumalacostraca</taxon>
        <taxon>Eucarida</taxon>
        <taxon>Decapoda</taxon>
        <taxon>Pleocyemata</taxon>
        <taxon>Astacidea</taxon>
        <taxon>Parastacoidea</taxon>
        <taxon>Parastacidae</taxon>
        <taxon>Cherax</taxon>
    </lineage>
</organism>
<sequence>MASSTLPRSKLHQEIQKMCEGLKKIFKALIQYAVEQASSEGEHTHLNEVHTCFLEVLPLILNDFEAESMADMMCQKYGNQELPVNQEKMEWAISFMYEMRQEIERLLDKFILYDHLRSQEKMLLEDSKNVQDPKSPPAYSETDQKAHQASSETDPKCPQTSSGTESKIDLLEDFVRVLKVIIQYLVDLCTSYEREAHVTETLLSLVRDIKAKRITKQVASQSCGSQELPVNTEKTEGGISIIEEKEVMQKECQRSVYKILYKVKYVASGKASEGEVIIEIPLNIAGDNRIMNLVVESIDLKNEEVAEVLSEFMCIAHQEMEKGASDKITLQDNLISQEKIVSEDNKKRLYPKSFQVPSEADPESLQASSEADPESLQSSSETDMKSLQASSVIDTESPKVSAASGFSSYKESPHTQHLMFSFYFIESRMKLLTAKKMTDSKGFQASSETDTKCLRASSEAESENPQASLETDPKSPQASLESDSSLYEVSPNAMRLMFGSYSVESRLKLPPASPYRMTDSISLGSFDLSTSDIERSPVNKMTDSKTLQTSSETDSTSPQAFSEIDTKSSQASLETDPKWPQSSSETEPKRSQVSSETDSKSPQASSRTNMKSLKTSLETDPKWPQASTETESKRNQVSSETDKQSPQSSSEIDSKSPQASSETDAKSPRASSEMDPKSPQTSSETDTKCPQAPSETDTESPQAASETDAKSPRASLEMDPKSPKASSEKDPKSPQALRETDSNSLQASSEADSKSPHESLESDFSLYEVSPNAMRYMFGSHSAESGIKFPPASPNKVPKSLESIILESFDLGVSHAERSSVDKMTEEESPAVADDQPVEEGGIATP</sequence>
<feature type="region of interest" description="Disordered" evidence="1">
    <location>
        <begin position="439"/>
        <end position="486"/>
    </location>
</feature>
<dbReference type="EMBL" id="JARKIK010000016">
    <property type="protein sequence ID" value="KAK8746843.1"/>
    <property type="molecule type" value="Genomic_DNA"/>
</dbReference>
<feature type="compositionally biased region" description="Polar residues" evidence="1">
    <location>
        <begin position="365"/>
        <end position="394"/>
    </location>
</feature>
<feature type="compositionally biased region" description="Basic and acidic residues" evidence="1">
    <location>
        <begin position="751"/>
        <end position="760"/>
    </location>
</feature>
<protein>
    <submittedName>
        <fullName evidence="2">Uncharacterized protein</fullName>
    </submittedName>
</protein>
<proteinExistence type="predicted"/>
<feature type="compositionally biased region" description="Polar residues" evidence="1">
    <location>
        <begin position="147"/>
        <end position="164"/>
    </location>
</feature>
<feature type="region of interest" description="Disordered" evidence="1">
    <location>
        <begin position="355"/>
        <end position="394"/>
    </location>
</feature>
<feature type="compositionally biased region" description="Polar residues" evidence="1">
    <location>
        <begin position="625"/>
        <end position="662"/>
    </location>
</feature>
<feature type="compositionally biased region" description="Basic and acidic residues" evidence="1">
    <location>
        <begin position="707"/>
        <end position="732"/>
    </location>
</feature>
<accession>A0AAW0Y5C8</accession>
<feature type="compositionally biased region" description="Basic and acidic residues" evidence="1">
    <location>
        <begin position="663"/>
        <end position="676"/>
    </location>
</feature>
<feature type="region of interest" description="Disordered" evidence="1">
    <location>
        <begin position="124"/>
        <end position="164"/>
    </location>
</feature>
<feature type="region of interest" description="Disordered" evidence="1">
    <location>
        <begin position="534"/>
        <end position="763"/>
    </location>
</feature>
<evidence type="ECO:0000313" key="2">
    <source>
        <dbReference type="EMBL" id="KAK8746843.1"/>
    </source>
</evidence>
<feature type="compositionally biased region" description="Basic and acidic residues" evidence="1">
    <location>
        <begin position="817"/>
        <end position="826"/>
    </location>
</feature>